<proteinExistence type="predicted"/>
<accession>X6LCQ0</accession>
<organism evidence="1 2">
    <name type="scientific">Reticulomyxa filosa</name>
    <dbReference type="NCBI Taxonomy" id="46433"/>
    <lineage>
        <taxon>Eukaryota</taxon>
        <taxon>Sar</taxon>
        <taxon>Rhizaria</taxon>
        <taxon>Retaria</taxon>
        <taxon>Foraminifera</taxon>
        <taxon>Monothalamids</taxon>
        <taxon>Reticulomyxidae</taxon>
        <taxon>Reticulomyxa</taxon>
    </lineage>
</organism>
<gene>
    <name evidence="1" type="ORF">RFI_37665</name>
</gene>
<feature type="non-terminal residue" evidence="1">
    <location>
        <position position="250"/>
    </location>
</feature>
<keyword evidence="2" id="KW-1185">Reference proteome</keyword>
<evidence type="ECO:0000313" key="2">
    <source>
        <dbReference type="Proteomes" id="UP000023152"/>
    </source>
</evidence>
<dbReference type="EMBL" id="ASPP01042866">
    <property type="protein sequence ID" value="ETN99802.1"/>
    <property type="molecule type" value="Genomic_DNA"/>
</dbReference>
<reference evidence="1 2" key="1">
    <citation type="journal article" date="2013" name="Curr. Biol.">
        <title>The Genome of the Foraminiferan Reticulomyxa filosa.</title>
        <authorList>
            <person name="Glockner G."/>
            <person name="Hulsmann N."/>
            <person name="Schleicher M."/>
            <person name="Noegel A.A."/>
            <person name="Eichinger L."/>
            <person name="Gallinger C."/>
            <person name="Pawlowski J."/>
            <person name="Sierra R."/>
            <person name="Euteneuer U."/>
            <person name="Pillet L."/>
            <person name="Moustafa A."/>
            <person name="Platzer M."/>
            <person name="Groth M."/>
            <person name="Szafranski K."/>
            <person name="Schliwa M."/>
        </authorList>
    </citation>
    <scope>NUCLEOTIDE SEQUENCE [LARGE SCALE GENOMIC DNA]</scope>
</reference>
<dbReference type="AlphaFoldDB" id="X6LCQ0"/>
<name>X6LCQ0_RETFI</name>
<comment type="caution">
    <text evidence="1">The sequence shown here is derived from an EMBL/GenBank/DDBJ whole genome shotgun (WGS) entry which is preliminary data.</text>
</comment>
<protein>
    <submittedName>
        <fullName evidence="1">Uncharacterized protein</fullName>
    </submittedName>
</protein>
<sequence length="250" mass="29129">MKHEEWVSLLQKLASTDVVLLQQGLDIFKNSVEREGAAVLTEYVKKSSKCVELKNALRSISNCNPVMKEPLLLKFFMLIASVYRASLARPENESCESVCHFLMYYTFVANSHLLHLLMAPNVINYRYMINFIHAILGYLTGIKEDTLAMAWLTKIQFGGRKWEAFWQQFPRIMEEQQKSGQDTHDNEKKIKSMTKELSGIAYMLLRLWISYHVHSNRMLLYDIITKIPSFWQAVLTYGDKFLNSRTVELM</sequence>
<dbReference type="Proteomes" id="UP000023152">
    <property type="component" value="Unassembled WGS sequence"/>
</dbReference>
<evidence type="ECO:0000313" key="1">
    <source>
        <dbReference type="EMBL" id="ETN99802.1"/>
    </source>
</evidence>